<keyword evidence="2" id="KW-1185">Reference proteome</keyword>
<dbReference type="InterPro" id="IPR032675">
    <property type="entry name" value="LRR_dom_sf"/>
</dbReference>
<dbReference type="InterPro" id="IPR026906">
    <property type="entry name" value="LRR_5"/>
</dbReference>
<proteinExistence type="predicted"/>
<dbReference type="EMBL" id="JAPFFF010000040">
    <property type="protein sequence ID" value="KAK8841674.1"/>
    <property type="molecule type" value="Genomic_DNA"/>
</dbReference>
<sequence>MSTFKKNHFTYLLSEETKKAALIGAESIKGEILIPRSFKKDGQEYTIVGIRSGCFNFTDITSIRFSADSKIRSIKNRVLSYIIKSIVIPPSVSELEEQWCENTDNLINVQIMPNNQYFMNIDNKLVLGKTNKKSHDYDVLLFARRDIKTAKIPSFVKRIASFAFQKSSVESVSIPSKVEEISEGCFKECKQLANVTTTKRSHLRIIGKDAFLGSKIESINIPSSVTVICESAFAFCKSLKNVEICKDSNLQEIQKSAFEYTHFESIFIPSQVTSIGECAFKDCIELRTVEIASNSNLQKIGRKAFKYSRIENFQLPKQVTIIAEKAFYKCYDINDFYIPNDSQLQIIEKKAFGESNVVYFYIPETTTRICENAFYKSRLQNIEISVDSENLTIEKSAFDSTDLYNITMPSTVLLEENWSLNISKLTSIGIFPKQKQNIKYYYDKLILGKTDPKSDEFDDLILARRDIESVEIPHNIKIINFNAFADSLIESIFIPPSVTHICENAFKCCAKLFIVEISPDSENLTIDNHAFNSSDVEIMSMPSSIFKFKENWCCRIQNLKYIQIIPKEQQNIIYYEDKLILGKSDNENDEFDVLLFVRRDIENVTIPPNIKQIGSHAFSYSPIKNLIIPSSVTKIGEDSFFSCQNLIKVEIPQDSQLQFIGKGAFTFTNIESIFIPKNVTQIYEETFEFCDRLKRIDFAKDSELREIGENVFMNVPSCLIQSIILPPHLTNISKMSFAYCYDIIIFEIDENTEMQTVKLDCFKNCDISLIMIPTKLRNQIEPASLFDL</sequence>
<dbReference type="Pfam" id="PF13306">
    <property type="entry name" value="LRR_5"/>
    <property type="match status" value="4"/>
</dbReference>
<dbReference type="Proteomes" id="UP001470230">
    <property type="component" value="Unassembled WGS sequence"/>
</dbReference>
<dbReference type="Gene3D" id="3.80.10.10">
    <property type="entry name" value="Ribonuclease Inhibitor"/>
    <property type="match status" value="5"/>
</dbReference>
<reference evidence="1 2" key="1">
    <citation type="submission" date="2024-04" db="EMBL/GenBank/DDBJ databases">
        <title>Tritrichomonas musculus Genome.</title>
        <authorList>
            <person name="Alves-Ferreira E."/>
            <person name="Grigg M."/>
            <person name="Lorenzi H."/>
            <person name="Galac M."/>
        </authorList>
    </citation>
    <scope>NUCLEOTIDE SEQUENCE [LARGE SCALE GENOMIC DNA]</scope>
    <source>
        <strain evidence="1 2">EAF2021</strain>
    </source>
</reference>
<dbReference type="PANTHER" id="PTHR45661:SF3">
    <property type="entry name" value="IG-LIKE DOMAIN-CONTAINING PROTEIN"/>
    <property type="match status" value="1"/>
</dbReference>
<evidence type="ECO:0000313" key="2">
    <source>
        <dbReference type="Proteomes" id="UP001470230"/>
    </source>
</evidence>
<dbReference type="SUPFAM" id="SSF52058">
    <property type="entry name" value="L domain-like"/>
    <property type="match status" value="2"/>
</dbReference>
<comment type="caution">
    <text evidence="1">The sequence shown here is derived from an EMBL/GenBank/DDBJ whole genome shotgun (WGS) entry which is preliminary data.</text>
</comment>
<organism evidence="1 2">
    <name type="scientific">Tritrichomonas musculus</name>
    <dbReference type="NCBI Taxonomy" id="1915356"/>
    <lineage>
        <taxon>Eukaryota</taxon>
        <taxon>Metamonada</taxon>
        <taxon>Parabasalia</taxon>
        <taxon>Tritrichomonadida</taxon>
        <taxon>Tritrichomonadidae</taxon>
        <taxon>Tritrichomonas</taxon>
    </lineage>
</organism>
<name>A0ABR2H620_9EUKA</name>
<accession>A0ABR2H620</accession>
<protein>
    <recommendedName>
        <fullName evidence="3">Surface antigen BspA-like</fullName>
    </recommendedName>
</protein>
<evidence type="ECO:0000313" key="1">
    <source>
        <dbReference type="EMBL" id="KAK8841674.1"/>
    </source>
</evidence>
<gene>
    <name evidence="1" type="ORF">M9Y10_026614</name>
</gene>
<evidence type="ECO:0008006" key="3">
    <source>
        <dbReference type="Google" id="ProtNLM"/>
    </source>
</evidence>
<dbReference type="PANTHER" id="PTHR45661">
    <property type="entry name" value="SURFACE ANTIGEN"/>
    <property type="match status" value="1"/>
</dbReference>
<dbReference type="InterPro" id="IPR053139">
    <property type="entry name" value="Surface_bspA-like"/>
</dbReference>